<evidence type="ECO:0000256" key="1">
    <source>
        <dbReference type="ARBA" id="ARBA00004298"/>
    </source>
</evidence>
<keyword evidence="5 11" id="KW-0812">Transmembrane</keyword>
<keyword evidence="6 11" id="KW-0999">Mitochondrion inner membrane</keyword>
<evidence type="ECO:0000256" key="11">
    <source>
        <dbReference type="RuleBase" id="RU368034"/>
    </source>
</evidence>
<evidence type="ECO:0000313" key="12">
    <source>
        <dbReference type="EMBL" id="TRM68207.1"/>
    </source>
</evidence>
<keyword evidence="4 11" id="KW-0679">Respiratory chain</keyword>
<evidence type="ECO:0000313" key="13">
    <source>
        <dbReference type="Proteomes" id="UP000320762"/>
    </source>
</evidence>
<dbReference type="STRING" id="97359.A0A550CTT9"/>
<protein>
    <recommendedName>
        <fullName evidence="11">NADH dehydrogenase [ubiquinone] 1 alpha subcomplex subunit 13</fullName>
    </recommendedName>
</protein>
<keyword evidence="8 11" id="KW-1133">Transmembrane helix</keyword>
<organism evidence="12 13">
    <name type="scientific">Schizophyllum amplum</name>
    <dbReference type="NCBI Taxonomy" id="97359"/>
    <lineage>
        <taxon>Eukaryota</taxon>
        <taxon>Fungi</taxon>
        <taxon>Dikarya</taxon>
        <taxon>Basidiomycota</taxon>
        <taxon>Agaricomycotina</taxon>
        <taxon>Agaricomycetes</taxon>
        <taxon>Agaricomycetidae</taxon>
        <taxon>Agaricales</taxon>
        <taxon>Schizophyllaceae</taxon>
        <taxon>Schizophyllum</taxon>
    </lineage>
</organism>
<reference evidence="12 13" key="1">
    <citation type="journal article" date="2019" name="New Phytol.">
        <title>Comparative genomics reveals unique wood-decay strategies and fruiting body development in the Schizophyllaceae.</title>
        <authorList>
            <person name="Almasi E."/>
            <person name="Sahu N."/>
            <person name="Krizsan K."/>
            <person name="Balint B."/>
            <person name="Kovacs G.M."/>
            <person name="Kiss B."/>
            <person name="Cseklye J."/>
            <person name="Drula E."/>
            <person name="Henrissat B."/>
            <person name="Nagy I."/>
            <person name="Chovatia M."/>
            <person name="Adam C."/>
            <person name="LaButti K."/>
            <person name="Lipzen A."/>
            <person name="Riley R."/>
            <person name="Grigoriev I.V."/>
            <person name="Nagy L.G."/>
        </authorList>
    </citation>
    <scope>NUCLEOTIDE SEQUENCE [LARGE SCALE GENOMIC DNA]</scope>
    <source>
        <strain evidence="12 13">NL-1724</strain>
    </source>
</reference>
<keyword evidence="9 11" id="KW-0496">Mitochondrion</keyword>
<evidence type="ECO:0000256" key="3">
    <source>
        <dbReference type="ARBA" id="ARBA00022448"/>
    </source>
</evidence>
<dbReference type="OrthoDB" id="3308at2759"/>
<keyword evidence="3 11" id="KW-0813">Transport</keyword>
<dbReference type="PANTHER" id="PTHR12966:SF0">
    <property type="entry name" value="NADH DEHYDROGENASE [UBIQUINONE] 1 ALPHA SUBCOMPLEX SUBUNIT 13"/>
    <property type="match status" value="1"/>
</dbReference>
<evidence type="ECO:0000256" key="7">
    <source>
        <dbReference type="ARBA" id="ARBA00022982"/>
    </source>
</evidence>
<evidence type="ECO:0000256" key="2">
    <source>
        <dbReference type="ARBA" id="ARBA00007312"/>
    </source>
</evidence>
<comment type="subcellular location">
    <subcellularLocation>
        <location evidence="1 11">Mitochondrion inner membrane</location>
        <topology evidence="1 11">Single-pass membrane protein</topology>
        <orientation evidence="1 11">Matrix side</orientation>
    </subcellularLocation>
</comment>
<evidence type="ECO:0000256" key="4">
    <source>
        <dbReference type="ARBA" id="ARBA00022660"/>
    </source>
</evidence>
<comment type="similarity">
    <text evidence="2 11">Belongs to the complex I NDUFA13 subunit family.</text>
</comment>
<comment type="function">
    <text evidence="11">Complex I functions in the transfer of electrons from NADH to the respiratory chain. Accessory subunit of the mitochondrial membrane respiratory chain NADH dehydrogenase (Complex I), that is believed not to be involved in catalysis.</text>
</comment>
<sequence>MSHSYRQDMPPPGGFEAVKYKRNLPNRGLPAWAVMTGISIVSAYGWYRIVQGNWEMREIVREKRWGRIHLTPLLMAEADRDAYRLQQAALAREKETMKDVKGWEVGKSVYNNPKYQSNEIVIT</sequence>
<feature type="transmembrane region" description="Helical" evidence="11">
    <location>
        <begin position="29"/>
        <end position="47"/>
    </location>
</feature>
<keyword evidence="10 11" id="KW-0472">Membrane</keyword>
<evidence type="ECO:0000256" key="6">
    <source>
        <dbReference type="ARBA" id="ARBA00022792"/>
    </source>
</evidence>
<dbReference type="PANTHER" id="PTHR12966">
    <property type="entry name" value="NADH DEHYDROGENASE UBIQUINONE 1 ALPHA SUBCOMPLEX SUBUNIT 13"/>
    <property type="match status" value="1"/>
</dbReference>
<name>A0A550CTT9_9AGAR</name>
<dbReference type="EMBL" id="VDMD01000002">
    <property type="protein sequence ID" value="TRM68207.1"/>
    <property type="molecule type" value="Genomic_DNA"/>
</dbReference>
<keyword evidence="13" id="KW-1185">Reference proteome</keyword>
<dbReference type="AlphaFoldDB" id="A0A550CTT9"/>
<dbReference type="InterPro" id="IPR009346">
    <property type="entry name" value="GRIM-19"/>
</dbReference>
<evidence type="ECO:0000256" key="10">
    <source>
        <dbReference type="ARBA" id="ARBA00023136"/>
    </source>
</evidence>
<dbReference type="GO" id="GO:0005743">
    <property type="term" value="C:mitochondrial inner membrane"/>
    <property type="evidence" value="ECO:0007669"/>
    <property type="project" value="UniProtKB-SubCell"/>
</dbReference>
<keyword evidence="7 11" id="KW-0249">Electron transport</keyword>
<evidence type="ECO:0000256" key="5">
    <source>
        <dbReference type="ARBA" id="ARBA00022692"/>
    </source>
</evidence>
<evidence type="ECO:0000256" key="9">
    <source>
        <dbReference type="ARBA" id="ARBA00023128"/>
    </source>
</evidence>
<dbReference type="GO" id="GO:0045271">
    <property type="term" value="C:respiratory chain complex I"/>
    <property type="evidence" value="ECO:0007669"/>
    <property type="project" value="UniProtKB-UniRule"/>
</dbReference>
<proteinExistence type="inferred from homology"/>
<gene>
    <name evidence="12" type="ORF">BD626DRAFT_481071</name>
</gene>
<comment type="caution">
    <text evidence="12">The sequence shown here is derived from an EMBL/GenBank/DDBJ whole genome shotgun (WGS) entry which is preliminary data.</text>
</comment>
<dbReference type="Proteomes" id="UP000320762">
    <property type="component" value="Unassembled WGS sequence"/>
</dbReference>
<dbReference type="Pfam" id="PF06212">
    <property type="entry name" value="GRIM-19"/>
    <property type="match status" value="1"/>
</dbReference>
<evidence type="ECO:0000256" key="8">
    <source>
        <dbReference type="ARBA" id="ARBA00022989"/>
    </source>
</evidence>
<accession>A0A550CTT9</accession>